<dbReference type="AlphaFoldDB" id="A0A0L6JJ49"/>
<sequence length="95" mass="11373">MEIDLKNYINQLDDYKPIKNSFGEDDWIGLEEILNSIYEANLEEKCLNSMFRIYERYPCEDNDILWGMLHGIESIPNYENELLKSIERQPSFFTL</sequence>
<dbReference type="RefSeq" id="WP_036940647.1">
    <property type="nucleotide sequence ID" value="NZ_JQKC01000013.1"/>
</dbReference>
<comment type="caution">
    <text evidence="1">The sequence shown here is derived from an EMBL/GenBank/DDBJ whole genome shotgun (WGS) entry which is preliminary data.</text>
</comment>
<organism evidence="1 2">
    <name type="scientific">Pseudobacteroides cellulosolvens ATCC 35603 = DSM 2933</name>
    <dbReference type="NCBI Taxonomy" id="398512"/>
    <lineage>
        <taxon>Bacteria</taxon>
        <taxon>Bacillati</taxon>
        <taxon>Bacillota</taxon>
        <taxon>Clostridia</taxon>
        <taxon>Eubacteriales</taxon>
        <taxon>Oscillospiraceae</taxon>
        <taxon>Pseudobacteroides</taxon>
    </lineage>
</organism>
<name>A0A0L6JJ49_9FIRM</name>
<dbReference type="OrthoDB" id="8794104at2"/>
<gene>
    <name evidence="1" type="ORF">Bccel_1161</name>
</gene>
<protein>
    <submittedName>
        <fullName evidence="1">Uncharacterized protein</fullName>
    </submittedName>
</protein>
<accession>A0A0L6JJ49</accession>
<evidence type="ECO:0000313" key="1">
    <source>
        <dbReference type="EMBL" id="KNY25901.1"/>
    </source>
</evidence>
<reference evidence="2" key="1">
    <citation type="submission" date="2015-07" db="EMBL/GenBank/DDBJ databases">
        <title>Near-Complete Genome Sequence of the Cellulolytic Bacterium Bacteroides (Pseudobacteroides) cellulosolvens ATCC 35603.</title>
        <authorList>
            <person name="Dassa B."/>
            <person name="Utturkar S.M."/>
            <person name="Klingeman D.M."/>
            <person name="Hurt R.A."/>
            <person name="Keller M."/>
            <person name="Xu J."/>
            <person name="Reddy Y.H.K."/>
            <person name="Borovok I."/>
            <person name="Grinberg I.R."/>
            <person name="Lamed R."/>
            <person name="Zhivin O."/>
            <person name="Bayer E.A."/>
            <person name="Brown S.D."/>
        </authorList>
    </citation>
    <scope>NUCLEOTIDE SEQUENCE [LARGE SCALE GENOMIC DNA]</scope>
    <source>
        <strain evidence="2">DSM 2933</strain>
    </source>
</reference>
<dbReference type="eggNOG" id="ENOG5033FWG">
    <property type="taxonomic scope" value="Bacteria"/>
</dbReference>
<keyword evidence="2" id="KW-1185">Reference proteome</keyword>
<dbReference type="EMBL" id="LGTC01000001">
    <property type="protein sequence ID" value="KNY25901.1"/>
    <property type="molecule type" value="Genomic_DNA"/>
</dbReference>
<proteinExistence type="predicted"/>
<dbReference type="Proteomes" id="UP000036923">
    <property type="component" value="Unassembled WGS sequence"/>
</dbReference>
<evidence type="ECO:0000313" key="2">
    <source>
        <dbReference type="Proteomes" id="UP000036923"/>
    </source>
</evidence>
<dbReference type="STRING" id="398512.Bccel_1161"/>